<dbReference type="SUPFAM" id="SSF117143">
    <property type="entry name" value="Flagellar hook protein flgE"/>
    <property type="match status" value="1"/>
</dbReference>
<evidence type="ECO:0000256" key="3">
    <source>
        <dbReference type="ARBA" id="ARBA00017948"/>
    </source>
</evidence>
<gene>
    <name evidence="10" type="ORF">AKJ09_01334</name>
</gene>
<feature type="domain" description="Flagellar hook protein FlgE/F/G-like D1" evidence="9">
    <location>
        <begin position="84"/>
        <end position="147"/>
    </location>
</feature>
<evidence type="ECO:0000259" key="8">
    <source>
        <dbReference type="Pfam" id="PF06429"/>
    </source>
</evidence>
<dbReference type="InterPro" id="IPR037925">
    <property type="entry name" value="FlgE/F/G-like"/>
</dbReference>
<evidence type="ECO:0000313" key="10">
    <source>
        <dbReference type="EMBL" id="AKU94670.1"/>
    </source>
</evidence>
<dbReference type="AlphaFoldDB" id="A0A0K1PMB5"/>
<dbReference type="PANTHER" id="PTHR30435:SF19">
    <property type="entry name" value="FLAGELLAR BASAL-BODY ROD PROTEIN FLGG"/>
    <property type="match status" value="1"/>
</dbReference>
<dbReference type="InterPro" id="IPR012834">
    <property type="entry name" value="FlgG_G_neg"/>
</dbReference>
<keyword evidence="10" id="KW-0969">Cilium</keyword>
<reference evidence="10 11" key="1">
    <citation type="submission" date="2015-08" db="EMBL/GenBank/DDBJ databases">
        <authorList>
            <person name="Babu N.S."/>
            <person name="Beckwith C.J."/>
            <person name="Beseler K.G."/>
            <person name="Brison A."/>
            <person name="Carone J.V."/>
            <person name="Caskin T.P."/>
            <person name="Diamond M."/>
            <person name="Durham M.E."/>
            <person name="Foxe J.M."/>
            <person name="Go M."/>
            <person name="Henderson B.A."/>
            <person name="Jones I.B."/>
            <person name="McGettigan J.A."/>
            <person name="Micheletti S.J."/>
            <person name="Nasrallah M.E."/>
            <person name="Ortiz D."/>
            <person name="Piller C.R."/>
            <person name="Privatt S.R."/>
            <person name="Schneider S.L."/>
            <person name="Sharp S."/>
            <person name="Smith T.C."/>
            <person name="Stanton J.D."/>
            <person name="Ullery H.E."/>
            <person name="Wilson R.J."/>
            <person name="Serrano M.G."/>
            <person name="Buck G."/>
            <person name="Lee V."/>
            <person name="Wang Y."/>
            <person name="Carvalho R."/>
            <person name="Voegtly L."/>
            <person name="Shi R."/>
            <person name="Duckworth R."/>
            <person name="Johnson A."/>
            <person name="Loviza R."/>
            <person name="Walstead R."/>
            <person name="Shah Z."/>
            <person name="Kiflezghi M."/>
            <person name="Wade K."/>
            <person name="Ball S.L."/>
            <person name="Bradley K.W."/>
            <person name="Asai D.J."/>
            <person name="Bowman C.A."/>
            <person name="Russell D.A."/>
            <person name="Pope W.H."/>
            <person name="Jacobs-Sera D."/>
            <person name="Hendrix R.W."/>
            <person name="Hatfull G.F."/>
        </authorList>
    </citation>
    <scope>NUCLEOTIDE SEQUENCE [LARGE SCALE GENOMIC DNA]</scope>
    <source>
        <strain evidence="10 11">DSM 27648</strain>
    </source>
</reference>
<comment type="similarity">
    <text evidence="2 6">Belongs to the flagella basal body rod proteins family.</text>
</comment>
<evidence type="ECO:0000256" key="1">
    <source>
        <dbReference type="ARBA" id="ARBA00004117"/>
    </source>
</evidence>
<keyword evidence="10" id="KW-0966">Cell projection</keyword>
<dbReference type="Pfam" id="PF22692">
    <property type="entry name" value="LlgE_F_G_D1"/>
    <property type="match status" value="1"/>
</dbReference>
<dbReference type="Pfam" id="PF00460">
    <property type="entry name" value="Flg_bb_rod"/>
    <property type="match status" value="1"/>
</dbReference>
<evidence type="ECO:0000256" key="6">
    <source>
        <dbReference type="RuleBase" id="RU362116"/>
    </source>
</evidence>
<dbReference type="PANTHER" id="PTHR30435">
    <property type="entry name" value="FLAGELLAR PROTEIN"/>
    <property type="match status" value="1"/>
</dbReference>
<dbReference type="KEGG" id="llu:AKJ09_01334"/>
<dbReference type="STRING" id="1391654.AKJ09_01334"/>
<dbReference type="Proteomes" id="UP000064967">
    <property type="component" value="Chromosome"/>
</dbReference>
<feature type="domain" description="Flagellar basal body rod protein N-terminal" evidence="7">
    <location>
        <begin position="1"/>
        <end position="24"/>
    </location>
</feature>
<name>A0A0K1PMB5_9BACT</name>
<evidence type="ECO:0000256" key="5">
    <source>
        <dbReference type="NCBIfam" id="TIGR02488"/>
    </source>
</evidence>
<proteinExistence type="inferred from homology"/>
<dbReference type="InterPro" id="IPR010930">
    <property type="entry name" value="Flg_bb/hook_C_dom"/>
</dbReference>
<sequence>MTAQETKLDTIANNLANANTTGFKRQDAEFEDLLYQNLRAPTANTVGGVTPSGAQVGSGARVVSTSRAFAQGPIQQTSNPFDVAIEGNGFLAVTRREGDIAYTRAGSLKVDAQGRLVSSDGLAVEPPITIPADATQISIAADGTVTATMPNQRQPAQLGQLQLVTFPNPNGLNGIGHNLYEASAASGEPTTGIAGNDGRGTFLQGALEGSNVEVVNEMIALVRTQRAYEINSKVISAADEMLRNATQVR</sequence>
<protein>
    <recommendedName>
        <fullName evidence="3 5">Flagellar basal-body rod protein FlgG</fullName>
    </recommendedName>
</protein>
<dbReference type="InterPro" id="IPR053967">
    <property type="entry name" value="LlgE_F_G-like_D1"/>
</dbReference>
<evidence type="ECO:0000259" key="7">
    <source>
        <dbReference type="Pfam" id="PF00460"/>
    </source>
</evidence>
<evidence type="ECO:0000313" key="11">
    <source>
        <dbReference type="Proteomes" id="UP000064967"/>
    </source>
</evidence>
<dbReference type="InterPro" id="IPR020013">
    <property type="entry name" value="Flagellar_FlgE/F/G"/>
</dbReference>
<dbReference type="GO" id="GO:0071978">
    <property type="term" value="P:bacterial-type flagellum-dependent swarming motility"/>
    <property type="evidence" value="ECO:0007669"/>
    <property type="project" value="TreeGrafter"/>
</dbReference>
<organism evidence="10 11">
    <name type="scientific">Labilithrix luteola</name>
    <dbReference type="NCBI Taxonomy" id="1391654"/>
    <lineage>
        <taxon>Bacteria</taxon>
        <taxon>Pseudomonadati</taxon>
        <taxon>Myxococcota</taxon>
        <taxon>Polyangia</taxon>
        <taxon>Polyangiales</taxon>
        <taxon>Labilitrichaceae</taxon>
        <taxon>Labilithrix</taxon>
    </lineage>
</organism>
<feature type="domain" description="Flagellar basal-body/hook protein C-terminal" evidence="8">
    <location>
        <begin position="204"/>
        <end position="247"/>
    </location>
</feature>
<keyword evidence="11" id="KW-1185">Reference proteome</keyword>
<dbReference type="NCBIfam" id="TIGR03506">
    <property type="entry name" value="FlgEFG_subfam"/>
    <property type="match status" value="2"/>
</dbReference>
<dbReference type="EMBL" id="CP012333">
    <property type="protein sequence ID" value="AKU94670.1"/>
    <property type="molecule type" value="Genomic_DNA"/>
</dbReference>
<dbReference type="Pfam" id="PF06429">
    <property type="entry name" value="Flg_bbr_C"/>
    <property type="match status" value="1"/>
</dbReference>
<keyword evidence="10" id="KW-0282">Flagellum</keyword>
<keyword evidence="4 6" id="KW-0975">Bacterial flagellum</keyword>
<dbReference type="NCBIfam" id="TIGR02488">
    <property type="entry name" value="flgG_G_neg"/>
    <property type="match status" value="1"/>
</dbReference>
<evidence type="ECO:0000256" key="2">
    <source>
        <dbReference type="ARBA" id="ARBA00009677"/>
    </source>
</evidence>
<dbReference type="GO" id="GO:0009426">
    <property type="term" value="C:bacterial-type flagellum basal body, distal rod"/>
    <property type="evidence" value="ECO:0007669"/>
    <property type="project" value="UniProtKB-UniRule"/>
</dbReference>
<accession>A0A0K1PMB5</accession>
<evidence type="ECO:0000259" key="9">
    <source>
        <dbReference type="Pfam" id="PF22692"/>
    </source>
</evidence>
<evidence type="ECO:0000256" key="4">
    <source>
        <dbReference type="ARBA" id="ARBA00023143"/>
    </source>
</evidence>
<dbReference type="PATRIC" id="fig|1391654.3.peg.1351"/>
<dbReference type="InterPro" id="IPR001444">
    <property type="entry name" value="Flag_bb_rod_N"/>
</dbReference>
<comment type="subcellular location">
    <subcellularLocation>
        <location evidence="1 6">Bacterial flagellum basal body</location>
    </subcellularLocation>
</comment>